<dbReference type="PRINTS" id="PR00080">
    <property type="entry name" value="SDRFAMILY"/>
</dbReference>
<dbReference type="InterPro" id="IPR057326">
    <property type="entry name" value="KR_dom"/>
</dbReference>
<dbReference type="AlphaFoldDB" id="A0AAJ4WBF0"/>
<dbReference type="Pfam" id="PF13561">
    <property type="entry name" value="adh_short_C2"/>
    <property type="match status" value="1"/>
</dbReference>
<name>A0AAJ4WBF0_9GAMM</name>
<protein>
    <submittedName>
        <fullName evidence="4">NAD(P)-dependent dehydrogenase, short-chain alcohol dehydrogenase family</fullName>
    </submittedName>
</protein>
<dbReference type="InterPro" id="IPR036291">
    <property type="entry name" value="NAD(P)-bd_dom_sf"/>
</dbReference>
<dbReference type="GO" id="GO:0016491">
    <property type="term" value="F:oxidoreductase activity"/>
    <property type="evidence" value="ECO:0007669"/>
    <property type="project" value="UniProtKB-KW"/>
</dbReference>
<dbReference type="FunFam" id="3.40.50.720:FF:000084">
    <property type="entry name" value="Short-chain dehydrogenase reductase"/>
    <property type="match status" value="1"/>
</dbReference>
<organism evidence="4 5">
    <name type="scientific">Pragia fontium DSM 5563 = ATCC 49100</name>
    <dbReference type="NCBI Taxonomy" id="1122977"/>
    <lineage>
        <taxon>Bacteria</taxon>
        <taxon>Pseudomonadati</taxon>
        <taxon>Pseudomonadota</taxon>
        <taxon>Gammaproteobacteria</taxon>
        <taxon>Enterobacterales</taxon>
        <taxon>Budviciaceae</taxon>
        <taxon>Pragia</taxon>
    </lineage>
</organism>
<evidence type="ECO:0000259" key="3">
    <source>
        <dbReference type="SMART" id="SM00822"/>
    </source>
</evidence>
<dbReference type="EMBL" id="FOLW01000006">
    <property type="protein sequence ID" value="SFC99051.1"/>
    <property type="molecule type" value="Genomic_DNA"/>
</dbReference>
<dbReference type="SMART" id="SM00822">
    <property type="entry name" value="PKS_KR"/>
    <property type="match status" value="1"/>
</dbReference>
<feature type="domain" description="Ketoreductase" evidence="3">
    <location>
        <begin position="6"/>
        <end position="186"/>
    </location>
</feature>
<comment type="caution">
    <text evidence="4">The sequence shown here is derived from an EMBL/GenBank/DDBJ whole genome shotgun (WGS) entry which is preliminary data.</text>
</comment>
<dbReference type="InterPro" id="IPR002347">
    <property type="entry name" value="SDR_fam"/>
</dbReference>
<accession>A0AAJ4WBF0</accession>
<sequence length="258" mass="26624">MRFPDKTVFVTGGGSGIGGAVSQAFAIEGARVAIADLNFTHAKKVADEITSKGGKAIAISLDVSSAESVDAAFSQAEAWYGETTNVLVNSAGIIGINAFLDYTLAQFQQVMAVNVTGAFICAQRAARSMVKANAGHIVNVASVSAERAGVGRIAYGTSKAAMVGLTRQLAMELGPYGVTANSIAPGPVLTPMTAASYTTETIDAYTSMIPARRLGTLDEMTNAILFLASDHARYINGIFMPVDGGYLAGGVNKTGKIS</sequence>
<dbReference type="PANTHER" id="PTHR43669:SF3">
    <property type="entry name" value="ALCOHOL DEHYDROGENASE, PUTATIVE (AFU_ORTHOLOGUE AFUA_3G03445)-RELATED"/>
    <property type="match status" value="1"/>
</dbReference>
<dbReference type="SUPFAM" id="SSF51735">
    <property type="entry name" value="NAD(P)-binding Rossmann-fold domains"/>
    <property type="match status" value="1"/>
</dbReference>
<evidence type="ECO:0000256" key="2">
    <source>
        <dbReference type="ARBA" id="ARBA00023002"/>
    </source>
</evidence>
<dbReference type="Gene3D" id="3.40.50.720">
    <property type="entry name" value="NAD(P)-binding Rossmann-like Domain"/>
    <property type="match status" value="1"/>
</dbReference>
<evidence type="ECO:0000313" key="4">
    <source>
        <dbReference type="EMBL" id="SFC99051.1"/>
    </source>
</evidence>
<dbReference type="PROSITE" id="PS00061">
    <property type="entry name" value="ADH_SHORT"/>
    <property type="match status" value="1"/>
</dbReference>
<dbReference type="InterPro" id="IPR020904">
    <property type="entry name" value="Sc_DH/Rdtase_CS"/>
</dbReference>
<dbReference type="RefSeq" id="WP_074823052.1">
    <property type="nucleotide sequence ID" value="NZ_FOLW01000006.1"/>
</dbReference>
<comment type="similarity">
    <text evidence="1">Belongs to the short-chain dehydrogenases/reductases (SDR) family.</text>
</comment>
<evidence type="ECO:0000313" key="5">
    <source>
        <dbReference type="Proteomes" id="UP000226420"/>
    </source>
</evidence>
<evidence type="ECO:0000256" key="1">
    <source>
        <dbReference type="ARBA" id="ARBA00006484"/>
    </source>
</evidence>
<dbReference type="PANTHER" id="PTHR43669">
    <property type="entry name" value="5-KETO-D-GLUCONATE 5-REDUCTASE"/>
    <property type="match status" value="1"/>
</dbReference>
<gene>
    <name evidence="4" type="ORF">SAMN02745723_106153</name>
</gene>
<reference evidence="4 5" key="1">
    <citation type="submission" date="2016-10" db="EMBL/GenBank/DDBJ databases">
        <authorList>
            <person name="Varghese N."/>
            <person name="Submissions S."/>
        </authorList>
    </citation>
    <scope>NUCLEOTIDE SEQUENCE [LARGE SCALE GENOMIC DNA]</scope>
    <source>
        <strain evidence="4 5">DSM 5563</strain>
    </source>
</reference>
<proteinExistence type="inferred from homology"/>
<keyword evidence="2" id="KW-0560">Oxidoreductase</keyword>
<dbReference type="PRINTS" id="PR00081">
    <property type="entry name" value="GDHRDH"/>
</dbReference>
<dbReference type="Proteomes" id="UP000226420">
    <property type="component" value="Unassembled WGS sequence"/>
</dbReference>
<dbReference type="CDD" id="cd05233">
    <property type="entry name" value="SDR_c"/>
    <property type="match status" value="1"/>
</dbReference>
<dbReference type="NCBIfam" id="NF005559">
    <property type="entry name" value="PRK07231.1"/>
    <property type="match status" value="1"/>
</dbReference>